<protein>
    <recommendedName>
        <fullName evidence="7">NB-ARC domain-containing protein</fullName>
    </recommendedName>
</protein>
<comment type="caution">
    <text evidence="5">The sequence shown here is derived from an EMBL/GenBank/DDBJ whole genome shotgun (WGS) entry which is preliminary data.</text>
</comment>
<feature type="domain" description="NB-ARC" evidence="3">
    <location>
        <begin position="32"/>
        <end position="79"/>
    </location>
</feature>
<evidence type="ECO:0000256" key="1">
    <source>
        <dbReference type="ARBA" id="ARBA00022737"/>
    </source>
</evidence>
<dbReference type="InterPro" id="IPR036388">
    <property type="entry name" value="WH-like_DNA-bd_sf"/>
</dbReference>
<feature type="domain" description="Disease resistance protein winged helix" evidence="4">
    <location>
        <begin position="164"/>
        <end position="235"/>
    </location>
</feature>
<dbReference type="InterPro" id="IPR002182">
    <property type="entry name" value="NB-ARC"/>
</dbReference>
<keyword evidence="1" id="KW-0677">Repeat</keyword>
<dbReference type="Pfam" id="PF00931">
    <property type="entry name" value="NB-ARC"/>
    <property type="match status" value="1"/>
</dbReference>
<accession>A0A834YV59</accession>
<dbReference type="InterPro" id="IPR058922">
    <property type="entry name" value="WHD_DRP"/>
</dbReference>
<dbReference type="FunFam" id="1.10.10.10:FF:000322">
    <property type="entry name" value="Probable disease resistance protein At1g63360"/>
    <property type="match status" value="1"/>
</dbReference>
<dbReference type="InterPro" id="IPR027417">
    <property type="entry name" value="P-loop_NTPase"/>
</dbReference>
<dbReference type="AlphaFoldDB" id="A0A834YV59"/>
<evidence type="ECO:0000313" key="6">
    <source>
        <dbReference type="Proteomes" id="UP000655225"/>
    </source>
</evidence>
<dbReference type="PANTHER" id="PTHR23155">
    <property type="entry name" value="DISEASE RESISTANCE PROTEIN RP"/>
    <property type="match status" value="1"/>
</dbReference>
<dbReference type="Gene3D" id="1.10.10.10">
    <property type="entry name" value="Winged helix-like DNA-binding domain superfamily/Winged helix DNA-binding domain"/>
    <property type="match status" value="1"/>
</dbReference>
<evidence type="ECO:0008006" key="7">
    <source>
        <dbReference type="Google" id="ProtNLM"/>
    </source>
</evidence>
<evidence type="ECO:0000313" key="5">
    <source>
        <dbReference type="EMBL" id="KAF8394080.1"/>
    </source>
</evidence>
<dbReference type="Pfam" id="PF23559">
    <property type="entry name" value="WHD_DRP"/>
    <property type="match status" value="1"/>
</dbReference>
<dbReference type="EMBL" id="JABCRI010000014">
    <property type="protein sequence ID" value="KAF8394080.1"/>
    <property type="molecule type" value="Genomic_DNA"/>
</dbReference>
<name>A0A834YV59_TETSI</name>
<dbReference type="PANTHER" id="PTHR23155:SF1205">
    <property type="entry name" value="DISEASE RESISTANCE PROTEIN RPM1"/>
    <property type="match status" value="1"/>
</dbReference>
<evidence type="ECO:0000259" key="4">
    <source>
        <dbReference type="Pfam" id="PF23559"/>
    </source>
</evidence>
<keyword evidence="6" id="KW-1185">Reference proteome</keyword>
<evidence type="ECO:0000259" key="3">
    <source>
        <dbReference type="Pfam" id="PF00931"/>
    </source>
</evidence>
<keyword evidence="2" id="KW-0611">Plant defense</keyword>
<sequence length="273" mass="31114">MAESFVSFALDRIVPLLEEEVKLLRGNELHDSDVVIMVTTRSSDIASSCIEPHGHIYNLESLSPEDSWTLFCKKAFGQNYCPPELQGPSQNILRRCGGLPLAIVAMGGVLSTKEKTLIEWEIVHRSLGSLLESNDKLKSMKNILSLTYNDLPYYLKPCLLYLGIFPEDYVIGSTRLINLWIAEGFVRDKERMTVEEVAESHLHEVINRSLIQLVETNSEGRVKWFRVHDFIREIIISKSRDHNFGAIAVEHNPKFLEKVRRLSIHNNVDNVLA</sequence>
<evidence type="ECO:0000256" key="2">
    <source>
        <dbReference type="ARBA" id="ARBA00022821"/>
    </source>
</evidence>
<proteinExistence type="predicted"/>
<dbReference type="OrthoDB" id="1935686at2759"/>
<gene>
    <name evidence="5" type="ORF">HHK36_020285</name>
</gene>
<dbReference type="SUPFAM" id="SSF52540">
    <property type="entry name" value="P-loop containing nucleoside triphosphate hydrolases"/>
    <property type="match status" value="1"/>
</dbReference>
<dbReference type="OMA" id="NSNGRCP"/>
<dbReference type="GO" id="GO:0098542">
    <property type="term" value="P:defense response to other organism"/>
    <property type="evidence" value="ECO:0007669"/>
    <property type="project" value="TreeGrafter"/>
</dbReference>
<dbReference type="Proteomes" id="UP000655225">
    <property type="component" value="Unassembled WGS sequence"/>
</dbReference>
<dbReference type="InterPro" id="IPR042197">
    <property type="entry name" value="Apaf_helical"/>
</dbReference>
<reference evidence="5 6" key="1">
    <citation type="submission" date="2020-04" db="EMBL/GenBank/DDBJ databases">
        <title>Plant Genome Project.</title>
        <authorList>
            <person name="Zhang R.-G."/>
        </authorList>
    </citation>
    <scope>NUCLEOTIDE SEQUENCE [LARGE SCALE GENOMIC DNA]</scope>
    <source>
        <strain evidence="5">YNK0</strain>
        <tissue evidence="5">Leaf</tissue>
    </source>
</reference>
<dbReference type="Gene3D" id="1.10.8.430">
    <property type="entry name" value="Helical domain of apoptotic protease-activating factors"/>
    <property type="match status" value="1"/>
</dbReference>
<organism evidence="5 6">
    <name type="scientific">Tetracentron sinense</name>
    <name type="common">Spur-leaf</name>
    <dbReference type="NCBI Taxonomy" id="13715"/>
    <lineage>
        <taxon>Eukaryota</taxon>
        <taxon>Viridiplantae</taxon>
        <taxon>Streptophyta</taxon>
        <taxon>Embryophyta</taxon>
        <taxon>Tracheophyta</taxon>
        <taxon>Spermatophyta</taxon>
        <taxon>Magnoliopsida</taxon>
        <taxon>Trochodendrales</taxon>
        <taxon>Trochodendraceae</taxon>
        <taxon>Tetracentron</taxon>
    </lineage>
</organism>
<dbReference type="GO" id="GO:0043531">
    <property type="term" value="F:ADP binding"/>
    <property type="evidence" value="ECO:0007669"/>
    <property type="project" value="InterPro"/>
</dbReference>
<dbReference type="InterPro" id="IPR044974">
    <property type="entry name" value="Disease_R_plants"/>
</dbReference>